<dbReference type="EMBL" id="MLCN01000030">
    <property type="protein sequence ID" value="ONG38632.1"/>
    <property type="molecule type" value="Genomic_DNA"/>
</dbReference>
<organism evidence="1 2">
    <name type="scientific">Alkanindiges hydrocarboniclasticus</name>
    <dbReference type="NCBI Taxonomy" id="1907941"/>
    <lineage>
        <taxon>Bacteria</taxon>
        <taxon>Pseudomonadati</taxon>
        <taxon>Pseudomonadota</taxon>
        <taxon>Gammaproteobacteria</taxon>
        <taxon>Moraxellales</taxon>
        <taxon>Moraxellaceae</taxon>
        <taxon>Alkanindiges</taxon>
    </lineage>
</organism>
<comment type="caution">
    <text evidence="1">The sequence shown here is derived from an EMBL/GenBank/DDBJ whole genome shotgun (WGS) entry which is preliminary data.</text>
</comment>
<dbReference type="STRING" id="1907941.BKE30_11870"/>
<evidence type="ECO:0000313" key="1">
    <source>
        <dbReference type="EMBL" id="ONG38632.1"/>
    </source>
</evidence>
<keyword evidence="2" id="KW-1185">Reference proteome</keyword>
<reference evidence="1 2" key="1">
    <citation type="submission" date="2016-10" db="EMBL/GenBank/DDBJ databases">
        <title>Draft Genome sequence of Alkanindiges sp. strain H1.</title>
        <authorList>
            <person name="Subhash Y."/>
            <person name="Lee S."/>
        </authorList>
    </citation>
    <scope>NUCLEOTIDE SEQUENCE [LARGE SCALE GENOMIC DNA]</scope>
    <source>
        <strain evidence="1 2">H1</strain>
    </source>
</reference>
<gene>
    <name evidence="1" type="ORF">BKE30_11870</name>
</gene>
<sequence length="77" mass="8435">MEPNISALAKEPTIIVATLPIAIVQGVPQIQIPMDQLLLQPVLPPLLLSIRLHRMAVLLTSHQANKQVFAYRVVCGC</sequence>
<proteinExistence type="predicted"/>
<dbReference type="AlphaFoldDB" id="A0A1S8CRW1"/>
<dbReference type="Proteomes" id="UP000192132">
    <property type="component" value="Unassembled WGS sequence"/>
</dbReference>
<protein>
    <submittedName>
        <fullName evidence="1">Uncharacterized protein</fullName>
    </submittedName>
</protein>
<name>A0A1S8CRW1_9GAMM</name>
<accession>A0A1S8CRW1</accession>
<evidence type="ECO:0000313" key="2">
    <source>
        <dbReference type="Proteomes" id="UP000192132"/>
    </source>
</evidence>